<keyword evidence="2" id="KW-0378">Hydrolase</keyword>
<feature type="non-terminal residue" evidence="2">
    <location>
        <position position="1"/>
    </location>
</feature>
<organism evidence="2">
    <name type="scientific">mine drainage metagenome</name>
    <dbReference type="NCBI Taxonomy" id="410659"/>
    <lineage>
        <taxon>unclassified sequences</taxon>
        <taxon>metagenomes</taxon>
        <taxon>ecological metagenomes</taxon>
    </lineage>
</organism>
<protein>
    <submittedName>
        <fullName evidence="2">Restriction endonuclease</fullName>
    </submittedName>
</protein>
<gene>
    <name evidence="2" type="ORF">B2A_00118</name>
</gene>
<name>T1BI23_9ZZZZ</name>
<reference evidence="2" key="1">
    <citation type="submission" date="2013-08" db="EMBL/GenBank/DDBJ databases">
        <authorList>
            <person name="Mendez C."/>
            <person name="Richter M."/>
            <person name="Ferrer M."/>
            <person name="Sanchez J."/>
        </authorList>
    </citation>
    <scope>NUCLEOTIDE SEQUENCE</scope>
</reference>
<sequence length="82" mass="8632">DCGRIRTPGGGQGYPLAMAIPDYQSCMLPLLRFLADGGEHTLRDSEESLAQHFQLAANERAQLLPSGGKVCSKTASAGRAAT</sequence>
<keyword evidence="2" id="KW-0540">Nuclease</keyword>
<feature type="domain" description="Restriction system protein Mrr-like N-terminal" evidence="1">
    <location>
        <begin position="23"/>
        <end position="69"/>
    </location>
</feature>
<comment type="caution">
    <text evidence="2">The sequence shown here is derived from an EMBL/GenBank/DDBJ whole genome shotgun (WGS) entry which is preliminary data.</text>
</comment>
<reference evidence="2" key="2">
    <citation type="journal article" date="2014" name="ISME J.">
        <title>Microbial stratification in low pH oxic and suboxic macroscopic growths along an acid mine drainage.</title>
        <authorList>
            <person name="Mendez-Garcia C."/>
            <person name="Mesa V."/>
            <person name="Sprenger R.R."/>
            <person name="Richter M."/>
            <person name="Diez M.S."/>
            <person name="Solano J."/>
            <person name="Bargiela R."/>
            <person name="Golyshina O.V."/>
            <person name="Manteca A."/>
            <person name="Ramos J.L."/>
            <person name="Gallego J.R."/>
            <person name="Llorente I."/>
            <person name="Martins Dos Santos V.A."/>
            <person name="Jensen O.N."/>
            <person name="Pelaez A.I."/>
            <person name="Sanchez J."/>
            <person name="Ferrer M."/>
        </authorList>
    </citation>
    <scope>NUCLEOTIDE SEQUENCE</scope>
</reference>
<accession>T1BI23</accession>
<evidence type="ECO:0000259" key="1">
    <source>
        <dbReference type="Pfam" id="PF14338"/>
    </source>
</evidence>
<dbReference type="InterPro" id="IPR025745">
    <property type="entry name" value="Mrr-like_N_dom"/>
</dbReference>
<keyword evidence="2" id="KW-0255">Endonuclease</keyword>
<dbReference type="AlphaFoldDB" id="T1BI23"/>
<proteinExistence type="predicted"/>
<dbReference type="GO" id="GO:0004519">
    <property type="term" value="F:endonuclease activity"/>
    <property type="evidence" value="ECO:0007669"/>
    <property type="project" value="UniProtKB-KW"/>
</dbReference>
<dbReference type="EMBL" id="AUZZ01000089">
    <property type="protein sequence ID" value="EQD69307.1"/>
    <property type="molecule type" value="Genomic_DNA"/>
</dbReference>
<evidence type="ECO:0000313" key="2">
    <source>
        <dbReference type="EMBL" id="EQD69307.1"/>
    </source>
</evidence>
<dbReference type="Pfam" id="PF14338">
    <property type="entry name" value="Mrr_N"/>
    <property type="match status" value="1"/>
</dbReference>